<sequence>MFKWLLDSSLANRLLVILLGLVLVAYGGLQLSRMPMDVFPDLNKPTITIMTEAGGMAAEEVEQLITFPLETTLNGLPGVESVRSTSSAGLSFLYVTFDWATEIFRARQMVSERLSAMEEGLPAGVLPRMGPISSVMGEIMQIAIPIGSKVGPGAGPSPSTAAPPRGAGSEASVGASSLMAVREYADWVLRPRLLAIPGVAQVIPIGGEVRQFQVQPDTARMAALGISHAQLEEALRGFSANTSGGFLALNGREYLIRHLGRTSRLDDLRQLALTANSGQPVVLQQIAKVEFAAATKRGDAGFQGQPAVILGIQKQPTADTIALTKAIERALVEMKSALPAGMQAPQVTFRQASFIEASISTLQGKLIGASVCVALILLLFLGNLRTTFIALVAIPVSFLVTALVFRWFGMSINTMTLGGLAIAIGGLVDDAVVDIENVLRRLKEQRAAHPGTFNALRVVRAATLEVRSAILYATVIIVLVLVPLFALPGMEGRLFVPLGVAFIVSTLASLLVSVTLTPVLNLLLLPRMKSLDHGDTKLLAWLKARYRTALSPVLRHPRKAIAAGALAVVVAAAAVPLFPTTFLPPFNEGTLLIGLRLNPGVTLDQSSALAAEAERLVAQVPEVAHVGRRSGRAELDEHAEGVHVSEIDVGLKPAGEITRPMDAVQADIRARLQHLPAAIAIGQPISHRIDHMLSGVRSQIAVKIFGEDLDQLRGQAEALRARLAGIEGLADLEVEKQVLAPQIKVAIDYAAAARYGVPVPQVLATLQSLVEGERVTQIVEGNRRFALVVRLPEEARSVEGLAQILVETPTGRVPLSMLARIEDSDGPNQISRDDGKRRIVLSANAQGRPLSEVVADIRTAVAAHPLPEGLFVTLGGQFQAQEEASRLVGLLSIVSLVGMFVVLYSRYRSTRLALLIMANIPLALVGAVLGLWLSGQPLSVAALVGFITLAGISVRNGILKVSHYINLMRFEGEAFDHRMVLRGSVERLSPVLMTALVTAFALAPLLFEAERPGTEILHPVAVVIFSGLVSSTLLDTFLTPAMFWLFGRQDAERLARDDTAEAL</sequence>
<dbReference type="EMBL" id="BMYK01000002">
    <property type="protein sequence ID" value="GHC73652.1"/>
    <property type="molecule type" value="Genomic_DNA"/>
</dbReference>
<dbReference type="InterPro" id="IPR027463">
    <property type="entry name" value="AcrB_DN_DC_subdom"/>
</dbReference>
<evidence type="ECO:0000256" key="6">
    <source>
        <dbReference type="ARBA" id="ARBA00022989"/>
    </source>
</evidence>
<comment type="similarity">
    <text evidence="2">Belongs to the resistance-nodulation-cell division (RND) (TC 2.A.6) family.</text>
</comment>
<keyword evidence="6 8" id="KW-1133">Transmembrane helix</keyword>
<dbReference type="RefSeq" id="WP_189685882.1">
    <property type="nucleotide sequence ID" value="NZ_BMYK01000002.1"/>
</dbReference>
<feature type="transmembrane region" description="Helical" evidence="8">
    <location>
        <begin position="560"/>
        <end position="578"/>
    </location>
</feature>
<keyword evidence="4" id="KW-1003">Cell membrane</keyword>
<evidence type="ECO:0000313" key="10">
    <source>
        <dbReference type="Proteomes" id="UP000626210"/>
    </source>
</evidence>
<dbReference type="Gene3D" id="3.30.70.1440">
    <property type="entry name" value="Multidrug efflux transporter AcrB pore domain"/>
    <property type="match status" value="1"/>
</dbReference>
<dbReference type="Gene3D" id="1.20.1640.10">
    <property type="entry name" value="Multidrug efflux transporter AcrB transmembrane domain"/>
    <property type="match status" value="2"/>
</dbReference>
<evidence type="ECO:0000256" key="3">
    <source>
        <dbReference type="ARBA" id="ARBA00022448"/>
    </source>
</evidence>
<evidence type="ECO:0000256" key="1">
    <source>
        <dbReference type="ARBA" id="ARBA00004651"/>
    </source>
</evidence>
<feature type="transmembrane region" description="Helical" evidence="8">
    <location>
        <begin position="469"/>
        <end position="488"/>
    </location>
</feature>
<name>A0ABQ3FX75_9BURK</name>
<dbReference type="PANTHER" id="PTHR32063:SF4">
    <property type="entry name" value="SLR6043 PROTEIN"/>
    <property type="match status" value="1"/>
</dbReference>
<protein>
    <submittedName>
        <fullName evidence="9">Multidrug transporter AcrB</fullName>
    </submittedName>
</protein>
<evidence type="ECO:0000256" key="7">
    <source>
        <dbReference type="ARBA" id="ARBA00023136"/>
    </source>
</evidence>
<dbReference type="InterPro" id="IPR001036">
    <property type="entry name" value="Acrflvin-R"/>
</dbReference>
<dbReference type="PANTHER" id="PTHR32063">
    <property type="match status" value="1"/>
</dbReference>
<feature type="transmembrane region" description="Helical" evidence="8">
    <location>
        <begin position="388"/>
        <end position="408"/>
    </location>
</feature>
<dbReference type="InterPro" id="IPR004763">
    <property type="entry name" value="CusA-like"/>
</dbReference>
<keyword evidence="3" id="KW-0813">Transport</keyword>
<dbReference type="PRINTS" id="PR00702">
    <property type="entry name" value="ACRIFLAVINRP"/>
</dbReference>
<dbReference type="Proteomes" id="UP000626210">
    <property type="component" value="Unassembled WGS sequence"/>
</dbReference>
<dbReference type="SUPFAM" id="SSF82714">
    <property type="entry name" value="Multidrug efflux transporter AcrB TolC docking domain, DN and DC subdomains"/>
    <property type="match status" value="2"/>
</dbReference>
<keyword evidence="7 8" id="KW-0472">Membrane</keyword>
<feature type="transmembrane region" description="Helical" evidence="8">
    <location>
        <begin position="494"/>
        <end position="524"/>
    </location>
</feature>
<feature type="transmembrane region" description="Helical" evidence="8">
    <location>
        <begin position="414"/>
        <end position="433"/>
    </location>
</feature>
<dbReference type="SUPFAM" id="SSF82693">
    <property type="entry name" value="Multidrug efflux transporter AcrB pore domain, PN1, PN2, PC1 and PC2 subdomains"/>
    <property type="match status" value="3"/>
</dbReference>
<keyword evidence="10" id="KW-1185">Reference proteome</keyword>
<organism evidence="9 10">
    <name type="scientific">Pseudorhodoferax aquiterrae</name>
    <dbReference type="NCBI Taxonomy" id="747304"/>
    <lineage>
        <taxon>Bacteria</taxon>
        <taxon>Pseudomonadati</taxon>
        <taxon>Pseudomonadota</taxon>
        <taxon>Betaproteobacteria</taxon>
        <taxon>Burkholderiales</taxon>
        <taxon>Comamonadaceae</taxon>
    </lineage>
</organism>
<dbReference type="Gene3D" id="3.30.70.1320">
    <property type="entry name" value="Multidrug efflux transporter AcrB pore domain like"/>
    <property type="match status" value="1"/>
</dbReference>
<evidence type="ECO:0000256" key="8">
    <source>
        <dbReference type="SAM" id="Phobius"/>
    </source>
</evidence>
<comment type="caution">
    <text evidence="9">The sequence shown here is derived from an EMBL/GenBank/DDBJ whole genome shotgun (WGS) entry which is preliminary data.</text>
</comment>
<evidence type="ECO:0000256" key="5">
    <source>
        <dbReference type="ARBA" id="ARBA00022692"/>
    </source>
</evidence>
<dbReference type="Gene3D" id="3.30.2090.10">
    <property type="entry name" value="Multidrug efflux transporter AcrB TolC docking domain, DN and DC subdomains"/>
    <property type="match status" value="2"/>
</dbReference>
<comment type="subcellular location">
    <subcellularLocation>
        <location evidence="1">Cell membrane</location>
        <topology evidence="1">Multi-pass membrane protein</topology>
    </subcellularLocation>
</comment>
<keyword evidence="5 8" id="KW-0812">Transmembrane</keyword>
<feature type="transmembrane region" description="Helical" evidence="8">
    <location>
        <begin position="1019"/>
        <end position="1046"/>
    </location>
</feature>
<dbReference type="SUPFAM" id="SSF82866">
    <property type="entry name" value="Multidrug efflux transporter AcrB transmembrane domain"/>
    <property type="match status" value="2"/>
</dbReference>
<dbReference type="NCBIfam" id="TIGR00914">
    <property type="entry name" value="2A0601"/>
    <property type="match status" value="1"/>
</dbReference>
<evidence type="ECO:0000256" key="2">
    <source>
        <dbReference type="ARBA" id="ARBA00010942"/>
    </source>
</evidence>
<gene>
    <name evidence="9" type="ORF">GCM10007320_10480</name>
</gene>
<feature type="transmembrane region" description="Helical" evidence="8">
    <location>
        <begin position="988"/>
        <end position="1007"/>
    </location>
</feature>
<reference evidence="10" key="1">
    <citation type="journal article" date="2019" name="Int. J. Syst. Evol. Microbiol.">
        <title>The Global Catalogue of Microorganisms (GCM) 10K type strain sequencing project: providing services to taxonomists for standard genome sequencing and annotation.</title>
        <authorList>
            <consortium name="The Broad Institute Genomics Platform"/>
            <consortium name="The Broad Institute Genome Sequencing Center for Infectious Disease"/>
            <person name="Wu L."/>
            <person name="Ma J."/>
        </authorList>
    </citation>
    <scope>NUCLEOTIDE SEQUENCE [LARGE SCALE GENOMIC DNA]</scope>
    <source>
        <strain evidence="10">KCTC 23314</strain>
    </source>
</reference>
<evidence type="ECO:0000256" key="4">
    <source>
        <dbReference type="ARBA" id="ARBA00022475"/>
    </source>
</evidence>
<feature type="transmembrane region" description="Helical" evidence="8">
    <location>
        <begin position="887"/>
        <end position="905"/>
    </location>
</feature>
<dbReference type="Pfam" id="PF00873">
    <property type="entry name" value="ACR_tran"/>
    <property type="match status" value="1"/>
</dbReference>
<dbReference type="Gene3D" id="3.30.70.1430">
    <property type="entry name" value="Multidrug efflux transporter AcrB pore domain"/>
    <property type="match status" value="2"/>
</dbReference>
<feature type="transmembrane region" description="Helical" evidence="8">
    <location>
        <begin position="938"/>
        <end position="959"/>
    </location>
</feature>
<proteinExistence type="inferred from homology"/>
<feature type="transmembrane region" description="Helical" evidence="8">
    <location>
        <begin position="912"/>
        <end position="932"/>
    </location>
</feature>
<feature type="transmembrane region" description="Helical" evidence="8">
    <location>
        <begin position="362"/>
        <end position="381"/>
    </location>
</feature>
<accession>A0ABQ3FX75</accession>
<evidence type="ECO:0000313" key="9">
    <source>
        <dbReference type="EMBL" id="GHC73652.1"/>
    </source>
</evidence>